<dbReference type="Proteomes" id="UP000887013">
    <property type="component" value="Unassembled WGS sequence"/>
</dbReference>
<proteinExistence type="predicted"/>
<protein>
    <submittedName>
        <fullName evidence="2">Uncharacterized protein</fullName>
    </submittedName>
</protein>
<dbReference type="AlphaFoldDB" id="A0A8X6QSW6"/>
<dbReference type="EMBL" id="BMAW01035805">
    <property type="protein sequence ID" value="GFU41219.1"/>
    <property type="molecule type" value="Genomic_DNA"/>
</dbReference>
<evidence type="ECO:0000313" key="3">
    <source>
        <dbReference type="Proteomes" id="UP000887013"/>
    </source>
</evidence>
<comment type="caution">
    <text evidence="2">The sequence shown here is derived from an EMBL/GenBank/DDBJ whole genome shotgun (WGS) entry which is preliminary data.</text>
</comment>
<reference evidence="2" key="1">
    <citation type="submission" date="2020-08" db="EMBL/GenBank/DDBJ databases">
        <title>Multicomponent nature underlies the extraordinary mechanical properties of spider dragline silk.</title>
        <authorList>
            <person name="Kono N."/>
            <person name="Nakamura H."/>
            <person name="Mori M."/>
            <person name="Yoshida Y."/>
            <person name="Ohtoshi R."/>
            <person name="Malay A.D."/>
            <person name="Moran D.A.P."/>
            <person name="Tomita M."/>
            <person name="Numata K."/>
            <person name="Arakawa K."/>
        </authorList>
    </citation>
    <scope>NUCLEOTIDE SEQUENCE</scope>
</reference>
<gene>
    <name evidence="2" type="ORF">NPIL_661861</name>
</gene>
<name>A0A8X6QSW6_NEPPI</name>
<keyword evidence="3" id="KW-1185">Reference proteome</keyword>
<accession>A0A8X6QSW6</accession>
<evidence type="ECO:0000313" key="2">
    <source>
        <dbReference type="EMBL" id="GFU41219.1"/>
    </source>
</evidence>
<sequence>MNLTSVRGHLSNDSLHYWTNSIWGLSSSNFAILVERSRLCHQEPLRGPGLYLVEMTPFPFCALQLGCPSTIWKRRQSSKDRRSLKPLFRASRSRTPFRCG</sequence>
<organism evidence="2 3">
    <name type="scientific">Nephila pilipes</name>
    <name type="common">Giant wood spider</name>
    <name type="synonym">Nephila maculata</name>
    <dbReference type="NCBI Taxonomy" id="299642"/>
    <lineage>
        <taxon>Eukaryota</taxon>
        <taxon>Metazoa</taxon>
        <taxon>Ecdysozoa</taxon>
        <taxon>Arthropoda</taxon>
        <taxon>Chelicerata</taxon>
        <taxon>Arachnida</taxon>
        <taxon>Araneae</taxon>
        <taxon>Araneomorphae</taxon>
        <taxon>Entelegynae</taxon>
        <taxon>Araneoidea</taxon>
        <taxon>Nephilidae</taxon>
        <taxon>Nephila</taxon>
    </lineage>
</organism>
<evidence type="ECO:0000256" key="1">
    <source>
        <dbReference type="SAM" id="MobiDB-lite"/>
    </source>
</evidence>
<feature type="region of interest" description="Disordered" evidence="1">
    <location>
        <begin position="76"/>
        <end position="100"/>
    </location>
</feature>